<organism evidence="2 3">
    <name type="scientific">Flavobacterium cheonhonense</name>
    <dbReference type="NCBI Taxonomy" id="706185"/>
    <lineage>
        <taxon>Bacteria</taxon>
        <taxon>Pseudomonadati</taxon>
        <taxon>Bacteroidota</taxon>
        <taxon>Flavobacteriia</taxon>
        <taxon>Flavobacteriales</taxon>
        <taxon>Flavobacteriaceae</taxon>
        <taxon>Flavobacterium</taxon>
    </lineage>
</organism>
<dbReference type="Proteomes" id="UP001500968">
    <property type="component" value="Unassembled WGS sequence"/>
</dbReference>
<dbReference type="PANTHER" id="PTHR32182">
    <property type="entry name" value="DNA REPLICATION AND REPAIR PROTEIN RECF"/>
    <property type="match status" value="1"/>
</dbReference>
<name>A0ABP7THN1_9FLAO</name>
<dbReference type="RefSeq" id="WP_324691828.1">
    <property type="nucleotide sequence ID" value="NZ_BAABCR010000008.1"/>
</dbReference>
<dbReference type="SUPFAM" id="SSF52540">
    <property type="entry name" value="P-loop containing nucleoside triphosphate hydrolases"/>
    <property type="match status" value="1"/>
</dbReference>
<dbReference type="Gene3D" id="3.40.50.300">
    <property type="entry name" value="P-loop containing nucleotide triphosphate hydrolases"/>
    <property type="match status" value="2"/>
</dbReference>
<proteinExistence type="predicted"/>
<dbReference type="InterPro" id="IPR003959">
    <property type="entry name" value="ATPase_AAA_core"/>
</dbReference>
<protein>
    <submittedName>
        <fullName evidence="2">AAA family ATPase</fullName>
    </submittedName>
</protein>
<dbReference type="PANTHER" id="PTHR32182:SF23">
    <property type="entry name" value="ATP BINDING PROTEIN"/>
    <property type="match status" value="1"/>
</dbReference>
<dbReference type="EMBL" id="BAABCR010000008">
    <property type="protein sequence ID" value="GAA4026425.1"/>
    <property type="molecule type" value="Genomic_DNA"/>
</dbReference>
<evidence type="ECO:0000313" key="3">
    <source>
        <dbReference type="Proteomes" id="UP001500968"/>
    </source>
</evidence>
<feature type="domain" description="ATPase AAA-type core" evidence="1">
    <location>
        <begin position="444"/>
        <end position="535"/>
    </location>
</feature>
<dbReference type="InterPro" id="IPR027417">
    <property type="entry name" value="P-loop_NTPase"/>
</dbReference>
<gene>
    <name evidence="2" type="ORF">GCM10022386_07290</name>
</gene>
<accession>A0ABP7THN1</accession>
<sequence>MRLAAIYIDTHEYLSQQPLVINLGGRYDYKFAKAGSEVFITKKLNENYIENFFDQTNLKSRLLNINAVVGENGAGKSSVFDSIRSIFIDNPFALPINNTFLFFETENESELKVASNIYDVGRGNISFVSLQDDLIIEAKRSNSICQTIYYSPHFDFKYNPNFDNIDNYDISFDKLLEEDLDDLENKKPNQSGWNYSPSQELLFKNSIRQLLFSNSDLVKKEGIFKELFDFPEFGEARLVIRGYKEEREWNTPSAFRPGLKILKAKLKKELDDWYTIRVFKSPGRVSNQIEINKYILKRYIIRDLISVLERQMEKANSYLSEGVLEYESFERESYRLEAYDSFLLFINNSFIQFGDQKLKAFDEPTIKLLLAKLYNAIDEIDKEENVENQMMVIEGKDAIEILTLQRKFLTTLFHYYSIFQGKSAEKVLAKSDKIEGFINYMSSSRKLSSGENALLNLFSRLYNFLTTNLVNDSRFFKNSETYIILLDEADLGFHPVWKKKFVNTLALTLPYFFEQLDSTPDIQIIFSTHDPLTLSDLPNKNIVYISKNLETLETEVLDYGNPQRPGKSFAANITNLLSDSFFIKDGLIGDFAKQKIEETIKWIDKQKNTSKRDKNFQNELEHHKKIVSIIDEKIIKLKLSEMIAEVEGNNDFQKKMYDDEIAYLIKKRQDLN</sequence>
<reference evidence="3" key="1">
    <citation type="journal article" date="2019" name="Int. J. Syst. Evol. Microbiol.">
        <title>The Global Catalogue of Microorganisms (GCM) 10K type strain sequencing project: providing services to taxonomists for standard genome sequencing and annotation.</title>
        <authorList>
            <consortium name="The Broad Institute Genomics Platform"/>
            <consortium name="The Broad Institute Genome Sequencing Center for Infectious Disease"/>
            <person name="Wu L."/>
            <person name="Ma J."/>
        </authorList>
    </citation>
    <scope>NUCLEOTIDE SEQUENCE [LARGE SCALE GENOMIC DNA]</scope>
    <source>
        <strain evidence="3">JCM 17064</strain>
    </source>
</reference>
<comment type="caution">
    <text evidence="2">The sequence shown here is derived from an EMBL/GenBank/DDBJ whole genome shotgun (WGS) entry which is preliminary data.</text>
</comment>
<evidence type="ECO:0000259" key="1">
    <source>
        <dbReference type="Pfam" id="PF13304"/>
    </source>
</evidence>
<evidence type="ECO:0000313" key="2">
    <source>
        <dbReference type="EMBL" id="GAA4026425.1"/>
    </source>
</evidence>
<keyword evidence="3" id="KW-1185">Reference proteome</keyword>
<dbReference type="Pfam" id="PF13304">
    <property type="entry name" value="AAA_21"/>
    <property type="match status" value="1"/>
</dbReference>